<gene>
    <name evidence="1" type="ORF">CLV72_107305</name>
</gene>
<organism evidence="1 2">
    <name type="scientific">Allonocardiopsis opalescens</name>
    <dbReference type="NCBI Taxonomy" id="1144618"/>
    <lineage>
        <taxon>Bacteria</taxon>
        <taxon>Bacillati</taxon>
        <taxon>Actinomycetota</taxon>
        <taxon>Actinomycetes</taxon>
        <taxon>Streptosporangiales</taxon>
        <taxon>Allonocardiopsis</taxon>
    </lineage>
</organism>
<sequence length="31" mass="3337">MVLARRVLAGEIAPRRLTASVYEAFGYAAPS</sequence>
<evidence type="ECO:0000313" key="2">
    <source>
        <dbReference type="Proteomes" id="UP000237846"/>
    </source>
</evidence>
<dbReference type="Proteomes" id="UP000237846">
    <property type="component" value="Unassembled WGS sequence"/>
</dbReference>
<proteinExistence type="predicted"/>
<reference evidence="1 2" key="1">
    <citation type="submission" date="2018-03" db="EMBL/GenBank/DDBJ databases">
        <title>Genomic Encyclopedia of Archaeal and Bacterial Type Strains, Phase II (KMG-II): from individual species to whole genera.</title>
        <authorList>
            <person name="Goeker M."/>
        </authorList>
    </citation>
    <scope>NUCLEOTIDE SEQUENCE [LARGE SCALE GENOMIC DNA]</scope>
    <source>
        <strain evidence="1 2">DSM 45601</strain>
    </source>
</reference>
<keyword evidence="2" id="KW-1185">Reference proteome</keyword>
<dbReference type="AlphaFoldDB" id="A0A2T0PZ31"/>
<dbReference type="EMBL" id="PVZC01000007">
    <property type="protein sequence ID" value="PRX96782.1"/>
    <property type="molecule type" value="Genomic_DNA"/>
</dbReference>
<name>A0A2T0PZ31_9ACTN</name>
<protein>
    <submittedName>
        <fullName evidence="1">Uncharacterized protein</fullName>
    </submittedName>
</protein>
<evidence type="ECO:0000313" key="1">
    <source>
        <dbReference type="EMBL" id="PRX96782.1"/>
    </source>
</evidence>
<accession>A0A2T0PZ31</accession>
<comment type="caution">
    <text evidence="1">The sequence shown here is derived from an EMBL/GenBank/DDBJ whole genome shotgun (WGS) entry which is preliminary data.</text>
</comment>